<dbReference type="GO" id="GO:0008081">
    <property type="term" value="F:phosphoric diester hydrolase activity"/>
    <property type="evidence" value="ECO:0007669"/>
    <property type="project" value="UniProtKB-ARBA"/>
</dbReference>
<name>A0A266N4P2_9PSED</name>
<dbReference type="NCBIfam" id="TIGR00277">
    <property type="entry name" value="HDIG"/>
    <property type="match status" value="1"/>
</dbReference>
<dbReference type="RefSeq" id="WP_094995312.1">
    <property type="nucleotide sequence ID" value="NZ_NQKI01000062.1"/>
</dbReference>
<dbReference type="Gene3D" id="1.10.3210.10">
    <property type="entry name" value="Hypothetical protein af1432"/>
    <property type="match status" value="1"/>
</dbReference>
<accession>A0A266N4P2</accession>
<dbReference type="InterPro" id="IPR037522">
    <property type="entry name" value="HD_GYP_dom"/>
</dbReference>
<organism evidence="2 3">
    <name type="scientific">Pseudomonas lundensis</name>
    <dbReference type="NCBI Taxonomy" id="86185"/>
    <lineage>
        <taxon>Bacteria</taxon>
        <taxon>Pseudomonadati</taxon>
        <taxon>Pseudomonadota</taxon>
        <taxon>Gammaproteobacteria</taxon>
        <taxon>Pseudomonadales</taxon>
        <taxon>Pseudomonadaceae</taxon>
        <taxon>Pseudomonas</taxon>
    </lineage>
</organism>
<dbReference type="InterPro" id="IPR003607">
    <property type="entry name" value="HD/PDEase_dom"/>
</dbReference>
<sequence>MLKMISTHQVRLGMYIQSLEGNWLSHPFWKAKFVLYDQADLEALQNSKVSAVWIDCSKGADITETAEDPSQEQKEPLTYTAQTLPTPKPVSTTVAEELHRASQILNHSKLAVMQLFNEARLGKAIDIEQCLPIVEEISTSVARNSSALIGLARLKTKDEYTYMHSVSVCALMVALAQRLGLDNEQIREAGIAGLLHDVGKIVIPGVVLNKSGKLTDDEFSVMRRHPELGHAMLLKSELIPKCALDVCLHHHEKIDGTGYPHSLQGQQISILARMATICDVYDAITSNRPYKEAWDPAISLAHMSKWTGHFDKELFNTFVKTVGIYPLGSLVRLHSGYLGVVIGKNPTHLSRPIVRVFFSVKSKTTIVEQVVDLAQSSTTDRIVSREDPAKWGFKNLENLWC</sequence>
<protein>
    <submittedName>
        <fullName evidence="2">Phosphodiesterase</fullName>
    </submittedName>
</protein>
<feature type="domain" description="HD-GYP" evidence="1">
    <location>
        <begin position="139"/>
        <end position="334"/>
    </location>
</feature>
<dbReference type="Pfam" id="PF13487">
    <property type="entry name" value="HD_5"/>
    <property type="match status" value="1"/>
</dbReference>
<gene>
    <name evidence="2" type="ORF">CJF39_22005</name>
</gene>
<dbReference type="OrthoDB" id="9764808at2"/>
<dbReference type="SMART" id="SM00471">
    <property type="entry name" value="HDc"/>
    <property type="match status" value="1"/>
</dbReference>
<dbReference type="InterPro" id="IPR021812">
    <property type="entry name" value="DUF3391"/>
</dbReference>
<dbReference type="Proteomes" id="UP000215788">
    <property type="component" value="Unassembled WGS sequence"/>
</dbReference>
<dbReference type="Pfam" id="PF11871">
    <property type="entry name" value="DUF3391"/>
    <property type="match status" value="1"/>
</dbReference>
<evidence type="ECO:0000313" key="2">
    <source>
        <dbReference type="EMBL" id="OZY57340.1"/>
    </source>
</evidence>
<dbReference type="PANTHER" id="PTHR43155">
    <property type="entry name" value="CYCLIC DI-GMP PHOSPHODIESTERASE PA4108-RELATED"/>
    <property type="match status" value="1"/>
</dbReference>
<comment type="caution">
    <text evidence="2">The sequence shown here is derived from an EMBL/GenBank/DDBJ whole genome shotgun (WGS) entry which is preliminary data.</text>
</comment>
<dbReference type="SUPFAM" id="SSF109604">
    <property type="entry name" value="HD-domain/PDEase-like"/>
    <property type="match status" value="1"/>
</dbReference>
<evidence type="ECO:0000313" key="3">
    <source>
        <dbReference type="Proteomes" id="UP000215788"/>
    </source>
</evidence>
<evidence type="ECO:0000259" key="1">
    <source>
        <dbReference type="PROSITE" id="PS51832"/>
    </source>
</evidence>
<proteinExistence type="predicted"/>
<dbReference type="PANTHER" id="PTHR43155:SF2">
    <property type="entry name" value="CYCLIC DI-GMP PHOSPHODIESTERASE PA4108"/>
    <property type="match status" value="1"/>
</dbReference>
<dbReference type="AlphaFoldDB" id="A0A266N4P2"/>
<dbReference type="PROSITE" id="PS51832">
    <property type="entry name" value="HD_GYP"/>
    <property type="match status" value="1"/>
</dbReference>
<reference evidence="2 3" key="1">
    <citation type="submission" date="2017-08" db="EMBL/GenBank/DDBJ databases">
        <title>Genomic and metabolic characterisation of spoilage-associated Pseudomonas species.</title>
        <authorList>
            <person name="Stanborough T."/>
            <person name="Fegan N."/>
            <person name="Powell S.M."/>
            <person name="Singh T."/>
            <person name="Tamplin M.L."/>
            <person name="Chandry P.S."/>
        </authorList>
    </citation>
    <scope>NUCLEOTIDE SEQUENCE [LARGE SCALE GENOMIC DNA]</scope>
    <source>
        <strain evidence="2 3">L1802</strain>
    </source>
</reference>
<dbReference type="InterPro" id="IPR006675">
    <property type="entry name" value="HDIG_dom"/>
</dbReference>
<dbReference type="CDD" id="cd00077">
    <property type="entry name" value="HDc"/>
    <property type="match status" value="1"/>
</dbReference>
<dbReference type="EMBL" id="NQKI01000062">
    <property type="protein sequence ID" value="OZY57340.1"/>
    <property type="molecule type" value="Genomic_DNA"/>
</dbReference>